<reference evidence="2 3" key="1">
    <citation type="submission" date="2015-02" db="EMBL/GenBank/DDBJ databases">
        <title>Nostoc linckia genome annotation.</title>
        <authorList>
            <person name="Zhou Z."/>
        </authorList>
    </citation>
    <scope>NUCLEOTIDE SEQUENCE [LARGE SCALE GENOMIC DNA]</scope>
    <source>
        <strain evidence="3">z8</strain>
    </source>
</reference>
<evidence type="ECO:0000256" key="1">
    <source>
        <dbReference type="SAM" id="MobiDB-lite"/>
    </source>
</evidence>
<name>A0A9Q6EIX1_NOSLI</name>
<protein>
    <submittedName>
        <fullName evidence="2">Uncharacterized protein</fullName>
    </submittedName>
</protein>
<feature type="compositionally biased region" description="Basic and acidic residues" evidence="1">
    <location>
        <begin position="19"/>
        <end position="51"/>
    </location>
</feature>
<dbReference type="AlphaFoldDB" id="A0A9Q6EIX1"/>
<evidence type="ECO:0000313" key="2">
    <source>
        <dbReference type="EMBL" id="PHJ98600.1"/>
    </source>
</evidence>
<feature type="region of interest" description="Disordered" evidence="1">
    <location>
        <begin position="19"/>
        <end position="53"/>
    </location>
</feature>
<dbReference type="Proteomes" id="UP000222310">
    <property type="component" value="Unassembled WGS sequence"/>
</dbReference>
<dbReference type="EMBL" id="LAHD01000097">
    <property type="protein sequence ID" value="PHJ98600.1"/>
    <property type="molecule type" value="Genomic_DNA"/>
</dbReference>
<proteinExistence type="predicted"/>
<comment type="caution">
    <text evidence="2">The sequence shown here is derived from an EMBL/GenBank/DDBJ whole genome shotgun (WGS) entry which is preliminary data.</text>
</comment>
<gene>
    <name evidence="2" type="ORF">VF08_26690</name>
</gene>
<evidence type="ECO:0000313" key="3">
    <source>
        <dbReference type="Proteomes" id="UP000222310"/>
    </source>
</evidence>
<sequence length="74" mass="8586">MQHSKIRLVLLQYLSGFGEKGKGEREKGKGEREKGKGEREKGKGERERKNLEPFPFKLFPKNRRSRHAVGIAHK</sequence>
<organism evidence="2 3">
    <name type="scientific">Nostoc linckia z8</name>
    <dbReference type="NCBI Taxonomy" id="1628746"/>
    <lineage>
        <taxon>Bacteria</taxon>
        <taxon>Bacillati</taxon>
        <taxon>Cyanobacteriota</taxon>
        <taxon>Cyanophyceae</taxon>
        <taxon>Nostocales</taxon>
        <taxon>Nostocaceae</taxon>
        <taxon>Nostoc</taxon>
    </lineage>
</organism>
<accession>A0A9Q6EIX1</accession>